<dbReference type="InterPro" id="IPR036097">
    <property type="entry name" value="HisK_dim/P_sf"/>
</dbReference>
<comment type="subcellular location">
    <subcellularLocation>
        <location evidence="2">Cell membrane</location>
    </subcellularLocation>
</comment>
<dbReference type="GO" id="GO:0005524">
    <property type="term" value="F:ATP binding"/>
    <property type="evidence" value="ECO:0007669"/>
    <property type="project" value="UniProtKB-KW"/>
</dbReference>
<dbReference type="PANTHER" id="PTHR45453:SF1">
    <property type="entry name" value="PHOSPHATE REGULON SENSOR PROTEIN PHOR"/>
    <property type="match status" value="1"/>
</dbReference>
<dbReference type="GO" id="GO:0000155">
    <property type="term" value="F:phosphorelay sensor kinase activity"/>
    <property type="evidence" value="ECO:0007669"/>
    <property type="project" value="InterPro"/>
</dbReference>
<proteinExistence type="predicted"/>
<dbReference type="CDD" id="cd00082">
    <property type="entry name" value="HisKA"/>
    <property type="match status" value="1"/>
</dbReference>
<keyword evidence="9" id="KW-0067">ATP-binding</keyword>
<sequence length="188" mass="20906">MISSPVFDNNLVTGAVILLIDTTEKNSREAMRREFSANVSHELKTPLTTISGYAEIMKSGWADPKDYQMFAEKIYNEGKRLINLIDDIINLSKLDENNNELKKEPVNLLTVTQDIVAALAQKTKDKNVTFNISGESVEINAVPHLLYEMIFNLCDNAVKYNKDNGKVDINIDNSGGNPKLTVKDTGIG</sequence>
<keyword evidence="6" id="KW-0808">Transferase</keyword>
<evidence type="ECO:0000256" key="7">
    <source>
        <dbReference type="ARBA" id="ARBA00022741"/>
    </source>
</evidence>
<evidence type="ECO:0000256" key="11">
    <source>
        <dbReference type="ARBA" id="ARBA00023136"/>
    </source>
</evidence>
<evidence type="ECO:0000256" key="5">
    <source>
        <dbReference type="ARBA" id="ARBA00022553"/>
    </source>
</evidence>
<feature type="non-terminal residue" evidence="13">
    <location>
        <position position="188"/>
    </location>
</feature>
<keyword evidence="4" id="KW-1003">Cell membrane</keyword>
<dbReference type="SUPFAM" id="SSF55874">
    <property type="entry name" value="ATPase domain of HSP90 chaperone/DNA topoisomerase II/histidine kinase"/>
    <property type="match status" value="1"/>
</dbReference>
<evidence type="ECO:0000256" key="6">
    <source>
        <dbReference type="ARBA" id="ARBA00022679"/>
    </source>
</evidence>
<keyword evidence="5" id="KW-0597">Phosphoprotein</keyword>
<dbReference type="GO" id="GO:0005886">
    <property type="term" value="C:plasma membrane"/>
    <property type="evidence" value="ECO:0007669"/>
    <property type="project" value="UniProtKB-SubCell"/>
</dbReference>
<dbReference type="PANTHER" id="PTHR45453">
    <property type="entry name" value="PHOSPHATE REGULON SENSOR PROTEIN PHOR"/>
    <property type="match status" value="1"/>
</dbReference>
<evidence type="ECO:0000313" key="13">
    <source>
        <dbReference type="EMBL" id="EKC54916.1"/>
    </source>
</evidence>
<dbReference type="InterPro" id="IPR003594">
    <property type="entry name" value="HATPase_dom"/>
</dbReference>
<keyword evidence="10" id="KW-0902">Two-component regulatory system</keyword>
<dbReference type="AlphaFoldDB" id="K1T664"/>
<dbReference type="PROSITE" id="PS50109">
    <property type="entry name" value="HIS_KIN"/>
    <property type="match status" value="1"/>
</dbReference>
<comment type="catalytic activity">
    <reaction evidence="1">
        <text>ATP + protein L-histidine = ADP + protein N-phospho-L-histidine.</text>
        <dbReference type="EC" id="2.7.13.3"/>
    </reaction>
</comment>
<evidence type="ECO:0000256" key="9">
    <source>
        <dbReference type="ARBA" id="ARBA00022840"/>
    </source>
</evidence>
<evidence type="ECO:0000256" key="1">
    <source>
        <dbReference type="ARBA" id="ARBA00000085"/>
    </source>
</evidence>
<dbReference type="SMART" id="SM00388">
    <property type="entry name" value="HisKA"/>
    <property type="match status" value="1"/>
</dbReference>
<dbReference type="InterPro" id="IPR003661">
    <property type="entry name" value="HisK_dim/P_dom"/>
</dbReference>
<evidence type="ECO:0000256" key="2">
    <source>
        <dbReference type="ARBA" id="ARBA00004236"/>
    </source>
</evidence>
<comment type="caution">
    <text evidence="13">The sequence shown here is derived from an EMBL/GenBank/DDBJ whole genome shotgun (WGS) entry which is preliminary data.</text>
</comment>
<dbReference type="Gene3D" id="1.10.287.130">
    <property type="match status" value="1"/>
</dbReference>
<dbReference type="InterPro" id="IPR050351">
    <property type="entry name" value="BphY/WalK/GraS-like"/>
</dbReference>
<evidence type="ECO:0000259" key="12">
    <source>
        <dbReference type="PROSITE" id="PS50109"/>
    </source>
</evidence>
<dbReference type="EC" id="2.7.13.3" evidence="3"/>
<dbReference type="GO" id="GO:0004721">
    <property type="term" value="F:phosphoprotein phosphatase activity"/>
    <property type="evidence" value="ECO:0007669"/>
    <property type="project" value="TreeGrafter"/>
</dbReference>
<reference evidence="13" key="1">
    <citation type="journal article" date="2013" name="Environ. Microbiol.">
        <title>Microbiota from the distal guts of lean and obese adolescents exhibit partial functional redundancy besides clear differences in community structure.</title>
        <authorList>
            <person name="Ferrer M."/>
            <person name="Ruiz A."/>
            <person name="Lanza F."/>
            <person name="Haange S.B."/>
            <person name="Oberbach A."/>
            <person name="Till H."/>
            <person name="Bargiela R."/>
            <person name="Campoy C."/>
            <person name="Segura M.T."/>
            <person name="Richter M."/>
            <person name="von Bergen M."/>
            <person name="Seifert J."/>
            <person name="Suarez A."/>
        </authorList>
    </citation>
    <scope>NUCLEOTIDE SEQUENCE</scope>
</reference>
<keyword evidence="7" id="KW-0547">Nucleotide-binding</keyword>
<dbReference type="FunFam" id="1.10.287.130:FF:000008">
    <property type="entry name" value="Two-component sensor histidine kinase"/>
    <property type="match status" value="1"/>
</dbReference>
<dbReference type="GO" id="GO:0016036">
    <property type="term" value="P:cellular response to phosphate starvation"/>
    <property type="evidence" value="ECO:0007669"/>
    <property type="project" value="TreeGrafter"/>
</dbReference>
<organism evidence="13">
    <name type="scientific">human gut metagenome</name>
    <dbReference type="NCBI Taxonomy" id="408170"/>
    <lineage>
        <taxon>unclassified sequences</taxon>
        <taxon>metagenomes</taxon>
        <taxon>organismal metagenomes</taxon>
    </lineage>
</organism>
<keyword evidence="11" id="KW-0472">Membrane</keyword>
<evidence type="ECO:0000256" key="10">
    <source>
        <dbReference type="ARBA" id="ARBA00023012"/>
    </source>
</evidence>
<gene>
    <name evidence="13" type="ORF">OBE_11820</name>
</gene>
<accession>K1T664</accession>
<dbReference type="Gene3D" id="3.30.565.10">
    <property type="entry name" value="Histidine kinase-like ATPase, C-terminal domain"/>
    <property type="match status" value="1"/>
</dbReference>
<dbReference type="EMBL" id="AJWZ01008156">
    <property type="protein sequence ID" value="EKC54916.1"/>
    <property type="molecule type" value="Genomic_DNA"/>
</dbReference>
<dbReference type="Pfam" id="PF02518">
    <property type="entry name" value="HATPase_c"/>
    <property type="match status" value="1"/>
</dbReference>
<keyword evidence="8 13" id="KW-0418">Kinase</keyword>
<protein>
    <recommendedName>
        <fullName evidence="3">histidine kinase</fullName>
        <ecNumber evidence="3">2.7.13.3</ecNumber>
    </recommendedName>
</protein>
<dbReference type="InterPro" id="IPR005467">
    <property type="entry name" value="His_kinase_dom"/>
</dbReference>
<evidence type="ECO:0000256" key="3">
    <source>
        <dbReference type="ARBA" id="ARBA00012438"/>
    </source>
</evidence>
<dbReference type="InterPro" id="IPR036890">
    <property type="entry name" value="HATPase_C_sf"/>
</dbReference>
<dbReference type="Pfam" id="PF00512">
    <property type="entry name" value="HisKA"/>
    <property type="match status" value="1"/>
</dbReference>
<name>K1T664_9ZZZZ</name>
<evidence type="ECO:0000256" key="4">
    <source>
        <dbReference type="ARBA" id="ARBA00022475"/>
    </source>
</evidence>
<dbReference type="SUPFAM" id="SSF47384">
    <property type="entry name" value="Homodimeric domain of signal transducing histidine kinase"/>
    <property type="match status" value="1"/>
</dbReference>
<evidence type="ECO:0000256" key="8">
    <source>
        <dbReference type="ARBA" id="ARBA00022777"/>
    </source>
</evidence>
<feature type="domain" description="Histidine kinase" evidence="12">
    <location>
        <begin position="38"/>
        <end position="188"/>
    </location>
</feature>